<dbReference type="SUPFAM" id="SSF63380">
    <property type="entry name" value="Riboflavin synthase domain-like"/>
    <property type="match status" value="1"/>
</dbReference>
<dbReference type="InterPro" id="IPR039261">
    <property type="entry name" value="FNR_nucleotide-bd"/>
</dbReference>
<comment type="caution">
    <text evidence="2">The sequence shown here is derived from an EMBL/GenBank/DDBJ whole genome shotgun (WGS) entry which is preliminary data.</text>
</comment>
<dbReference type="Gene3D" id="3.40.50.80">
    <property type="entry name" value="Nucleotide-binding domain of ferredoxin-NADP reductase (FNR) module"/>
    <property type="match status" value="1"/>
</dbReference>
<organism evidence="2 3">
    <name type="scientific">Hyphococcus luteus</name>
    <dbReference type="NCBI Taxonomy" id="2058213"/>
    <lineage>
        <taxon>Bacteria</taxon>
        <taxon>Pseudomonadati</taxon>
        <taxon>Pseudomonadota</taxon>
        <taxon>Alphaproteobacteria</taxon>
        <taxon>Parvularculales</taxon>
        <taxon>Parvularculaceae</taxon>
        <taxon>Hyphococcus</taxon>
    </lineage>
</organism>
<accession>A0A2S7KB46</accession>
<dbReference type="SUPFAM" id="SSF52343">
    <property type="entry name" value="Ferredoxin reductase-like, C-terminal NADP-linked domain"/>
    <property type="match status" value="1"/>
</dbReference>
<sequence>MKFFLSDRRNIAEGTLAFWFHPEQPVRFLAGQFGDYTLTSPRYTDAKGNIRAFSFASAPERDDIMIATRMRDSAFKRSLAELSIGAPVEFEGPMGSFTLHKDPARPAVFLVGGIGITPVRSIVEQVIRQKTRRQISIFYSNTTCARMAFLDDFEKWRADNPKLNFVPTLTDESPGSWPFETGLLDQQMLSRHVADLHAPVYYVAGPPAMVAAMKEMLDELGVDELQIKSEDFAGY</sequence>
<dbReference type="EMBL" id="PJCH01000001">
    <property type="protein sequence ID" value="PQA89746.1"/>
    <property type="molecule type" value="Genomic_DNA"/>
</dbReference>
<feature type="domain" description="FAD-binding FR-type" evidence="1">
    <location>
        <begin position="1"/>
        <end position="100"/>
    </location>
</feature>
<dbReference type="InterPro" id="IPR017927">
    <property type="entry name" value="FAD-bd_FR_type"/>
</dbReference>
<keyword evidence="3" id="KW-1185">Reference proteome</keyword>
<evidence type="ECO:0000313" key="3">
    <source>
        <dbReference type="Proteomes" id="UP000239504"/>
    </source>
</evidence>
<dbReference type="Pfam" id="PF00175">
    <property type="entry name" value="NAD_binding_1"/>
    <property type="match status" value="1"/>
</dbReference>
<dbReference type="CDD" id="cd00322">
    <property type="entry name" value="FNR_like"/>
    <property type="match status" value="1"/>
</dbReference>
<dbReference type="PANTHER" id="PTHR47354:SF5">
    <property type="entry name" value="PROTEIN RFBI"/>
    <property type="match status" value="1"/>
</dbReference>
<reference evidence="2 3" key="1">
    <citation type="submission" date="2017-12" db="EMBL/GenBank/DDBJ databases">
        <authorList>
            <person name="Hurst M.R.H."/>
        </authorList>
    </citation>
    <scope>NUCLEOTIDE SEQUENCE [LARGE SCALE GENOMIC DNA]</scope>
    <source>
        <strain evidence="2 3">SY-3-19</strain>
    </source>
</reference>
<evidence type="ECO:0000313" key="2">
    <source>
        <dbReference type="EMBL" id="PQA89746.1"/>
    </source>
</evidence>
<dbReference type="PANTHER" id="PTHR47354">
    <property type="entry name" value="NADH OXIDOREDUCTASE HCR"/>
    <property type="match status" value="1"/>
</dbReference>
<evidence type="ECO:0000259" key="1">
    <source>
        <dbReference type="PROSITE" id="PS51384"/>
    </source>
</evidence>
<dbReference type="PROSITE" id="PS51384">
    <property type="entry name" value="FAD_FR"/>
    <property type="match status" value="1"/>
</dbReference>
<dbReference type="PRINTS" id="PR00410">
    <property type="entry name" value="PHEHYDRXLASE"/>
</dbReference>
<dbReference type="OrthoDB" id="9792185at2"/>
<gene>
    <name evidence="2" type="ORF">CW354_02500</name>
</gene>
<name>A0A2S7KB46_9PROT</name>
<dbReference type="Gene3D" id="2.40.30.10">
    <property type="entry name" value="Translation factors"/>
    <property type="match status" value="1"/>
</dbReference>
<dbReference type="RefSeq" id="WP_104828448.1">
    <property type="nucleotide sequence ID" value="NZ_PJCH01000001.1"/>
</dbReference>
<dbReference type="Proteomes" id="UP000239504">
    <property type="component" value="Unassembled WGS sequence"/>
</dbReference>
<dbReference type="AlphaFoldDB" id="A0A2S7KB46"/>
<proteinExistence type="predicted"/>
<dbReference type="InterPro" id="IPR017938">
    <property type="entry name" value="Riboflavin_synthase-like_b-brl"/>
</dbReference>
<dbReference type="InterPro" id="IPR001433">
    <property type="entry name" value="OxRdtase_FAD/NAD-bd"/>
</dbReference>
<dbReference type="InterPro" id="IPR050415">
    <property type="entry name" value="MRET"/>
</dbReference>
<protein>
    <submittedName>
        <fullName evidence="2">Oxidoreductase</fullName>
    </submittedName>
</protein>
<dbReference type="GO" id="GO:0016491">
    <property type="term" value="F:oxidoreductase activity"/>
    <property type="evidence" value="ECO:0007669"/>
    <property type="project" value="InterPro"/>
</dbReference>